<feature type="region of interest" description="Disordered" evidence="1">
    <location>
        <begin position="361"/>
        <end position="410"/>
    </location>
</feature>
<protein>
    <submittedName>
        <fullName evidence="2">Uncharacterized protein</fullName>
    </submittedName>
</protein>
<organism evidence="2 3">
    <name type="scientific">Ophiostoma piceae (strain UAMH 11346)</name>
    <name type="common">Sap stain fungus</name>
    <dbReference type="NCBI Taxonomy" id="1262450"/>
    <lineage>
        <taxon>Eukaryota</taxon>
        <taxon>Fungi</taxon>
        <taxon>Dikarya</taxon>
        <taxon>Ascomycota</taxon>
        <taxon>Pezizomycotina</taxon>
        <taxon>Sordariomycetes</taxon>
        <taxon>Sordariomycetidae</taxon>
        <taxon>Ophiostomatales</taxon>
        <taxon>Ophiostomataceae</taxon>
        <taxon>Ophiostoma</taxon>
    </lineage>
</organism>
<dbReference type="OrthoDB" id="5427989at2759"/>
<feature type="compositionally biased region" description="Acidic residues" evidence="1">
    <location>
        <begin position="512"/>
        <end position="528"/>
    </location>
</feature>
<evidence type="ECO:0000256" key="1">
    <source>
        <dbReference type="SAM" id="MobiDB-lite"/>
    </source>
</evidence>
<evidence type="ECO:0000313" key="3">
    <source>
        <dbReference type="Proteomes" id="UP000016923"/>
    </source>
</evidence>
<feature type="compositionally biased region" description="Basic and acidic residues" evidence="1">
    <location>
        <begin position="455"/>
        <end position="468"/>
    </location>
</feature>
<evidence type="ECO:0000313" key="2">
    <source>
        <dbReference type="EMBL" id="EPE04610.1"/>
    </source>
</evidence>
<keyword evidence="3" id="KW-1185">Reference proteome</keyword>
<gene>
    <name evidence="2" type="ORF">F503_03672</name>
</gene>
<feature type="region of interest" description="Disordered" evidence="1">
    <location>
        <begin position="118"/>
        <end position="152"/>
    </location>
</feature>
<name>S3CV36_OPHP1</name>
<sequence length="583" mass="60329">MGYLFPRLLSDQHVSHVTLVLLAVDVVVLPQENGRDTEDEECGRGDAVDLLAVAPGVVDGVAGRRADRILHLGQVATKVDGVGLVLEVVGQAAAQGIGEGGRVDGLSDGVADGATKAVEEVEDGEHQRDTVTVRGSHDSHALADNQGATTKRDKDLAHDNVANVGVLATEADHETGAEQHHAQAEEERGPLEVLGVADVDTKDGAPEAGADVVDLGHVARLGDAEVIDDNDKLVVVEVPGIEAVVDDAGHGAGTDDSPLLEELPADEVDAGKVLLPDGKDGEQQQADDDHGDKRGRVVVGAAVGGHAEGQQEQDPGSHEDETTDQVKLVCVVEEGLDHGAAALDGHIEAELLGLELVELEDEGERREDEELDDAEGTDTPAPGRVVQERLGGQGTGEGGADKGRGHKGERKGTVLEAGRISDENVHDKVQGVVADPVEDVAGSVAVRAVAGSNNDHAEQVDTDKDKETLGTTPDVEDLGNGQLQDATDNRGQNASRSDLGRGLERGVGVDGDVAEDGLLESEHEETDPDPGVAGDDGAARPDEGGSLGLLDTNLGIRGHPVAVPLDLEFVAGLETEARGVFGR</sequence>
<dbReference type="EMBL" id="KE148160">
    <property type="protein sequence ID" value="EPE04610.1"/>
    <property type="molecule type" value="Genomic_DNA"/>
</dbReference>
<dbReference type="HOGENOM" id="CLU_467758_0_0_1"/>
<feature type="compositionally biased region" description="Polar residues" evidence="1">
    <location>
        <begin position="481"/>
        <end position="496"/>
    </location>
</feature>
<feature type="compositionally biased region" description="Basic and acidic residues" evidence="1">
    <location>
        <begin position="124"/>
        <end position="141"/>
    </location>
</feature>
<dbReference type="Proteomes" id="UP000016923">
    <property type="component" value="Unassembled WGS sequence"/>
</dbReference>
<feature type="region of interest" description="Disordered" evidence="1">
    <location>
        <begin position="448"/>
        <end position="546"/>
    </location>
</feature>
<reference evidence="2 3" key="1">
    <citation type="journal article" date="2013" name="BMC Genomics">
        <title>The genome and transcriptome of the pine saprophyte Ophiostoma piceae, and a comparison with the bark beetle-associated pine pathogen Grosmannia clavigera.</title>
        <authorList>
            <person name="Haridas S."/>
            <person name="Wang Y."/>
            <person name="Lim L."/>
            <person name="Massoumi Alamouti S."/>
            <person name="Jackman S."/>
            <person name="Docking R."/>
            <person name="Robertson G."/>
            <person name="Birol I."/>
            <person name="Bohlmann J."/>
            <person name="Breuil C."/>
        </authorList>
    </citation>
    <scope>NUCLEOTIDE SEQUENCE [LARGE SCALE GENOMIC DNA]</scope>
    <source>
        <strain evidence="2 3">UAMH 11346</strain>
    </source>
</reference>
<proteinExistence type="predicted"/>
<dbReference type="VEuPathDB" id="FungiDB:F503_03672"/>
<dbReference type="AlphaFoldDB" id="S3CV36"/>
<feature type="compositionally biased region" description="Basic and acidic residues" evidence="1">
    <location>
        <begin position="277"/>
        <end position="294"/>
    </location>
</feature>
<feature type="region of interest" description="Disordered" evidence="1">
    <location>
        <begin position="272"/>
        <end position="294"/>
    </location>
</feature>
<accession>S3CV36</accession>